<dbReference type="PANTHER" id="PTHR45862">
    <property type="entry name" value="PROTEIN SGT1 HOMOLOG"/>
    <property type="match status" value="1"/>
</dbReference>
<feature type="domain" description="CS" evidence="2">
    <location>
        <begin position="2"/>
        <end position="105"/>
    </location>
</feature>
<reference evidence="3" key="1">
    <citation type="submission" date="2020-05" db="EMBL/GenBank/DDBJ databases">
        <title>Mycena genomes resolve the evolution of fungal bioluminescence.</title>
        <authorList>
            <person name="Tsai I.J."/>
        </authorList>
    </citation>
    <scope>NUCLEOTIDE SEQUENCE</scope>
    <source>
        <strain evidence="3">CCC161011</strain>
    </source>
</reference>
<dbReference type="SUPFAM" id="SSF49764">
    <property type="entry name" value="HSP20-like chaperones"/>
    <property type="match status" value="1"/>
</dbReference>
<dbReference type="EMBL" id="JACAZI010000012">
    <property type="protein sequence ID" value="KAF7347853.1"/>
    <property type="molecule type" value="Genomic_DNA"/>
</dbReference>
<evidence type="ECO:0000259" key="2">
    <source>
        <dbReference type="PROSITE" id="PS51203"/>
    </source>
</evidence>
<dbReference type="InterPro" id="IPR007699">
    <property type="entry name" value="SGS_dom"/>
</dbReference>
<evidence type="ECO:0000313" key="4">
    <source>
        <dbReference type="Proteomes" id="UP000620124"/>
    </source>
</evidence>
<dbReference type="Proteomes" id="UP000620124">
    <property type="component" value="Unassembled WGS sequence"/>
</dbReference>
<dbReference type="Pfam" id="PF05002">
    <property type="entry name" value="SGS"/>
    <property type="match status" value="1"/>
</dbReference>
<dbReference type="AlphaFoldDB" id="A0A8H6XTJ4"/>
<protein>
    <recommendedName>
        <fullName evidence="5">SGS-domain-containing protein</fullName>
    </recommendedName>
</protein>
<evidence type="ECO:0008006" key="5">
    <source>
        <dbReference type="Google" id="ProtNLM"/>
    </source>
</evidence>
<accession>A0A8H6XTJ4</accession>
<dbReference type="PROSITE" id="PS51203">
    <property type="entry name" value="CS"/>
    <property type="match status" value="1"/>
</dbReference>
<dbReference type="OrthoDB" id="1898560at2759"/>
<feature type="domain" description="SGS" evidence="1">
    <location>
        <begin position="120"/>
        <end position="216"/>
    </location>
</feature>
<dbReference type="Gene3D" id="2.60.40.790">
    <property type="match status" value="1"/>
</dbReference>
<dbReference type="Pfam" id="PF04969">
    <property type="entry name" value="CS"/>
    <property type="match status" value="1"/>
</dbReference>
<dbReference type="PROSITE" id="PS51048">
    <property type="entry name" value="SGS"/>
    <property type="match status" value="1"/>
</dbReference>
<dbReference type="InterPro" id="IPR008978">
    <property type="entry name" value="HSP20-like_chaperone"/>
</dbReference>
<dbReference type="GO" id="GO:0051087">
    <property type="term" value="F:protein-folding chaperone binding"/>
    <property type="evidence" value="ECO:0007669"/>
    <property type="project" value="InterPro"/>
</dbReference>
<dbReference type="InterPro" id="IPR007052">
    <property type="entry name" value="CS_dom"/>
</dbReference>
<proteinExistence type="predicted"/>
<dbReference type="InterPro" id="IPR044563">
    <property type="entry name" value="Sgt1-like"/>
</dbReference>
<evidence type="ECO:0000313" key="3">
    <source>
        <dbReference type="EMBL" id="KAF7347853.1"/>
    </source>
</evidence>
<evidence type="ECO:0000259" key="1">
    <source>
        <dbReference type="PROSITE" id="PS51048"/>
    </source>
</evidence>
<comment type="caution">
    <text evidence="3">The sequence shown here is derived from an EMBL/GenBank/DDBJ whole genome shotgun (WGS) entry which is preliminary data.</text>
</comment>
<organism evidence="3 4">
    <name type="scientific">Mycena venus</name>
    <dbReference type="NCBI Taxonomy" id="2733690"/>
    <lineage>
        <taxon>Eukaryota</taxon>
        <taxon>Fungi</taxon>
        <taxon>Dikarya</taxon>
        <taxon>Basidiomycota</taxon>
        <taxon>Agaricomycotina</taxon>
        <taxon>Agaricomycetes</taxon>
        <taxon>Agaricomycetidae</taxon>
        <taxon>Agaricales</taxon>
        <taxon>Marasmiineae</taxon>
        <taxon>Mycenaceae</taxon>
        <taxon>Mycena</taxon>
    </lineage>
</organism>
<sequence>MAATLRHEFYETDEKLTLSIFDKGADPGVVQVKFEPRKGLSSGVRAGQTDLIILLQFTYTNGEKSLVLEPLKGQITTDACDYTVGKVKVEVRFKKAAFGRWGGLIGDSPDPLANSASSSITTTSVKPKKNWDGITTEILSSEKEKSTEEDPNVGGDSTLNSFFQKIYGDADEDTKRAMMKSYQESGGTTLSTNWDEVKRAKVEVKPPAGSEWKKWN</sequence>
<gene>
    <name evidence="3" type="ORF">MVEN_01542900</name>
</gene>
<name>A0A8H6XTJ4_9AGAR</name>
<keyword evidence="4" id="KW-1185">Reference proteome</keyword>